<evidence type="ECO:0000256" key="7">
    <source>
        <dbReference type="ARBA" id="ARBA00022777"/>
    </source>
</evidence>
<sequence length="501" mass="58266">MNELLTRMKQPLSLKWKWAVFLFIVMSLIASVVLFFYQNASYTYFYKTIEDEVATDFMQIKTNLEDRSSGIDEMDRQLTITPEGIQRYNKQKELFQYINFLDQGNYLIRLYSVNNELVYQTETVEIPQTEISKSVQLLNYQNKAYMAKRADLVSKTSGQIIGNLEVIYNPTRFQSFIDHQRKLFMLLLLLSVLVAALASIALAIYFLRPLTYLNNSLDRVEEDSLSDIRVRKPETDDEWSDLLVHINRLLDKIDSYVSNQKRFVEDVSHELRTPVSIVEGHLKLLNRWGKDDPEILAESISASLQEITRMKVLVQEMLDLSRADHVDVDYKNEVTEIYTTAKQVYNNMKLIHPDFKFFLDSDDREGESQYVQMFRNHFEQILIILMDNAVKYSLDRKEIHLSISRSVNTVEIAVQDFGEGMNQEDQEKVFGRFYRVDKARSREKGGTGLGLSIAYQLIKSYRGQIRVDSVLGNGSIFYISLPLLEADSPLLVNKMQKQDNT</sequence>
<comment type="subcellular location">
    <subcellularLocation>
        <location evidence="2">Membrane</location>
        <topology evidence="2">Multi-pass membrane protein</topology>
    </subcellularLocation>
</comment>
<comment type="caution">
    <text evidence="13">The sequence shown here is derived from an EMBL/GenBank/DDBJ whole genome shotgun (WGS) entry which is preliminary data.</text>
</comment>
<keyword evidence="9" id="KW-0902">Two-component regulatory system</keyword>
<proteinExistence type="predicted"/>
<dbReference type="InterPro" id="IPR003661">
    <property type="entry name" value="HisK_dim/P_dom"/>
</dbReference>
<organism evidence="13 14">
    <name type="scientific">Eremococcus coleocola ACS-139-V-Col8</name>
    <dbReference type="NCBI Taxonomy" id="908337"/>
    <lineage>
        <taxon>Bacteria</taxon>
        <taxon>Bacillati</taxon>
        <taxon>Bacillota</taxon>
        <taxon>Bacilli</taxon>
        <taxon>Lactobacillales</taxon>
        <taxon>Aerococcaceae</taxon>
        <taxon>Eremococcus</taxon>
    </lineage>
</organism>
<dbReference type="SUPFAM" id="SSF47384">
    <property type="entry name" value="Homodimeric domain of signal transducing histidine kinase"/>
    <property type="match status" value="1"/>
</dbReference>
<evidence type="ECO:0000256" key="2">
    <source>
        <dbReference type="ARBA" id="ARBA00004141"/>
    </source>
</evidence>
<accession>E4KLZ0</accession>
<dbReference type="InterPro" id="IPR036890">
    <property type="entry name" value="HATPase_C_sf"/>
</dbReference>
<evidence type="ECO:0000256" key="8">
    <source>
        <dbReference type="ARBA" id="ARBA00022989"/>
    </source>
</evidence>
<keyword evidence="14" id="KW-1185">Reference proteome</keyword>
<evidence type="ECO:0000259" key="12">
    <source>
        <dbReference type="PROSITE" id="PS50109"/>
    </source>
</evidence>
<feature type="transmembrane region" description="Helical" evidence="11">
    <location>
        <begin position="16"/>
        <end position="37"/>
    </location>
</feature>
<feature type="domain" description="Histidine kinase" evidence="12">
    <location>
        <begin position="266"/>
        <end position="485"/>
    </location>
</feature>
<dbReference type="FunFam" id="1.10.287.130:FF:000001">
    <property type="entry name" value="Two-component sensor histidine kinase"/>
    <property type="match status" value="1"/>
</dbReference>
<dbReference type="OrthoDB" id="9786919at2"/>
<evidence type="ECO:0000313" key="13">
    <source>
        <dbReference type="EMBL" id="EFR32093.1"/>
    </source>
</evidence>
<dbReference type="InterPro" id="IPR004358">
    <property type="entry name" value="Sig_transdc_His_kin-like_C"/>
</dbReference>
<name>E4KLZ0_9LACT</name>
<evidence type="ECO:0000256" key="11">
    <source>
        <dbReference type="SAM" id="Phobius"/>
    </source>
</evidence>
<comment type="catalytic activity">
    <reaction evidence="1">
        <text>ATP + protein L-histidine = ADP + protein N-phospho-L-histidine.</text>
        <dbReference type="EC" id="2.7.13.3"/>
    </reaction>
</comment>
<dbReference type="CDD" id="cd00082">
    <property type="entry name" value="HisKA"/>
    <property type="match status" value="1"/>
</dbReference>
<keyword evidence="4" id="KW-0597">Phosphoprotein</keyword>
<evidence type="ECO:0000256" key="4">
    <source>
        <dbReference type="ARBA" id="ARBA00022553"/>
    </source>
</evidence>
<dbReference type="Pfam" id="PF02518">
    <property type="entry name" value="HATPase_c"/>
    <property type="match status" value="1"/>
</dbReference>
<dbReference type="PANTHER" id="PTHR45528">
    <property type="entry name" value="SENSOR HISTIDINE KINASE CPXA"/>
    <property type="match status" value="1"/>
</dbReference>
<evidence type="ECO:0000313" key="14">
    <source>
        <dbReference type="Proteomes" id="UP000005990"/>
    </source>
</evidence>
<evidence type="ECO:0000256" key="3">
    <source>
        <dbReference type="ARBA" id="ARBA00012438"/>
    </source>
</evidence>
<keyword evidence="10 11" id="KW-0472">Membrane</keyword>
<evidence type="ECO:0000256" key="1">
    <source>
        <dbReference type="ARBA" id="ARBA00000085"/>
    </source>
</evidence>
<dbReference type="InterPro" id="IPR005467">
    <property type="entry name" value="His_kinase_dom"/>
</dbReference>
<dbReference type="FunFam" id="3.30.565.10:FF:000006">
    <property type="entry name" value="Sensor histidine kinase WalK"/>
    <property type="match status" value="1"/>
</dbReference>
<evidence type="ECO:0000256" key="5">
    <source>
        <dbReference type="ARBA" id="ARBA00022679"/>
    </source>
</evidence>
<dbReference type="InterPro" id="IPR036097">
    <property type="entry name" value="HisK_dim/P_sf"/>
</dbReference>
<evidence type="ECO:0000256" key="9">
    <source>
        <dbReference type="ARBA" id="ARBA00023012"/>
    </source>
</evidence>
<dbReference type="EMBL" id="AENN01000001">
    <property type="protein sequence ID" value="EFR32093.1"/>
    <property type="molecule type" value="Genomic_DNA"/>
</dbReference>
<dbReference type="AlphaFoldDB" id="E4KLZ0"/>
<feature type="transmembrane region" description="Helical" evidence="11">
    <location>
        <begin position="183"/>
        <end position="207"/>
    </location>
</feature>
<dbReference type="GO" id="GO:0000155">
    <property type="term" value="F:phosphorelay sensor kinase activity"/>
    <property type="evidence" value="ECO:0007669"/>
    <property type="project" value="InterPro"/>
</dbReference>
<dbReference type="InterPro" id="IPR003594">
    <property type="entry name" value="HATPase_dom"/>
</dbReference>
<dbReference type="Gene3D" id="3.30.565.10">
    <property type="entry name" value="Histidine kinase-like ATPase, C-terminal domain"/>
    <property type="match status" value="1"/>
</dbReference>
<dbReference type="PANTHER" id="PTHR45528:SF12">
    <property type="entry name" value="SENSOR HISTIDINE KINASE ARSS"/>
    <property type="match status" value="1"/>
</dbReference>
<keyword evidence="8 11" id="KW-1133">Transmembrane helix</keyword>
<dbReference type="GO" id="GO:0016020">
    <property type="term" value="C:membrane"/>
    <property type="evidence" value="ECO:0007669"/>
    <property type="project" value="UniProtKB-SubCell"/>
</dbReference>
<evidence type="ECO:0000256" key="6">
    <source>
        <dbReference type="ARBA" id="ARBA00022692"/>
    </source>
</evidence>
<dbReference type="PRINTS" id="PR00344">
    <property type="entry name" value="BCTRLSENSOR"/>
</dbReference>
<reference evidence="13 14" key="1">
    <citation type="submission" date="2010-10" db="EMBL/GenBank/DDBJ databases">
        <authorList>
            <person name="Durkin A.S."/>
            <person name="Madupu R."/>
            <person name="Torralba M."/>
            <person name="Gillis M."/>
            <person name="Methe B."/>
            <person name="Sutton G."/>
            <person name="Nelson K.E."/>
        </authorList>
    </citation>
    <scope>NUCLEOTIDE SEQUENCE [LARGE SCALE GENOMIC DNA]</scope>
    <source>
        <strain evidence="13 14">ACS-139-V-Col8</strain>
    </source>
</reference>
<dbReference type="SMART" id="SM00387">
    <property type="entry name" value="HATPase_c"/>
    <property type="match status" value="1"/>
</dbReference>
<dbReference type="EC" id="2.7.13.3" evidence="3"/>
<dbReference type="Gene3D" id="1.10.287.130">
    <property type="match status" value="1"/>
</dbReference>
<dbReference type="RefSeq" id="WP_006417574.1">
    <property type="nucleotide sequence ID" value="NZ_AENN01000001.1"/>
</dbReference>
<dbReference type="Proteomes" id="UP000005990">
    <property type="component" value="Unassembled WGS sequence"/>
</dbReference>
<dbReference type="SUPFAM" id="SSF55874">
    <property type="entry name" value="ATPase domain of HSP90 chaperone/DNA topoisomerase II/histidine kinase"/>
    <property type="match status" value="1"/>
</dbReference>
<gene>
    <name evidence="13" type="ORF">HMPREF9257_0973</name>
</gene>
<dbReference type="Pfam" id="PF00512">
    <property type="entry name" value="HisKA"/>
    <property type="match status" value="1"/>
</dbReference>
<keyword evidence="6 11" id="KW-0812">Transmembrane</keyword>
<evidence type="ECO:0000256" key="10">
    <source>
        <dbReference type="ARBA" id="ARBA00023136"/>
    </source>
</evidence>
<keyword evidence="5" id="KW-0808">Transferase</keyword>
<dbReference type="STRING" id="908337.HMPREF9257_0973"/>
<keyword evidence="7 13" id="KW-0418">Kinase</keyword>
<dbReference type="PROSITE" id="PS50109">
    <property type="entry name" value="HIS_KIN"/>
    <property type="match status" value="1"/>
</dbReference>
<dbReference type="InterPro" id="IPR050398">
    <property type="entry name" value="HssS/ArlS-like"/>
</dbReference>
<dbReference type="eggNOG" id="COG5002">
    <property type="taxonomic scope" value="Bacteria"/>
</dbReference>
<protein>
    <recommendedName>
        <fullName evidence="3">histidine kinase</fullName>
        <ecNumber evidence="3">2.7.13.3</ecNumber>
    </recommendedName>
</protein>
<dbReference type="SMART" id="SM00388">
    <property type="entry name" value="HisKA"/>
    <property type="match status" value="1"/>
</dbReference>
<dbReference type="CDD" id="cd00075">
    <property type="entry name" value="HATPase"/>
    <property type="match status" value="1"/>
</dbReference>
<dbReference type="Gene3D" id="6.10.340.10">
    <property type="match status" value="1"/>
</dbReference>